<dbReference type="EMBL" id="JANBPW010003950">
    <property type="protein sequence ID" value="KAJ1936255.1"/>
    <property type="molecule type" value="Genomic_DNA"/>
</dbReference>
<accession>A0ACC1J3W3</accession>
<keyword evidence="2" id="KW-1185">Reference proteome</keyword>
<organism evidence="1 2">
    <name type="scientific">Linderina macrospora</name>
    <dbReference type="NCBI Taxonomy" id="4868"/>
    <lineage>
        <taxon>Eukaryota</taxon>
        <taxon>Fungi</taxon>
        <taxon>Fungi incertae sedis</taxon>
        <taxon>Zoopagomycota</taxon>
        <taxon>Kickxellomycotina</taxon>
        <taxon>Kickxellomycetes</taxon>
        <taxon>Kickxellales</taxon>
        <taxon>Kickxellaceae</taxon>
        <taxon>Linderina</taxon>
    </lineage>
</organism>
<sequence>MFGSTHVHSTAQQSDENAVAAANAAARTAKPSLVSGKPALTNSTPAKPATKHHATPARANILTPNFKSQQGLKRMRAATPVSLRGRDPVRTIKKSKGLFTPRKPSVVLDETLLMLEPEYVPPRPISPELSPIDEFGVDLDVALIPLEQKSHVGTKVRKLQPLELEPERMREIEVLPVSFSRIPKPSASLSSMQIKVRLRELVGADLVPTRIPRLKSKRL</sequence>
<name>A0ACC1J3W3_9FUNG</name>
<dbReference type="Proteomes" id="UP001150603">
    <property type="component" value="Unassembled WGS sequence"/>
</dbReference>
<comment type="caution">
    <text evidence="1">The sequence shown here is derived from an EMBL/GenBank/DDBJ whole genome shotgun (WGS) entry which is preliminary data.</text>
</comment>
<evidence type="ECO:0000313" key="2">
    <source>
        <dbReference type="Proteomes" id="UP001150603"/>
    </source>
</evidence>
<reference evidence="1" key="1">
    <citation type="submission" date="2022-07" db="EMBL/GenBank/DDBJ databases">
        <title>Phylogenomic reconstructions and comparative analyses of Kickxellomycotina fungi.</title>
        <authorList>
            <person name="Reynolds N.K."/>
            <person name="Stajich J.E."/>
            <person name="Barry K."/>
            <person name="Grigoriev I.V."/>
            <person name="Crous P."/>
            <person name="Smith M.E."/>
        </authorList>
    </citation>
    <scope>NUCLEOTIDE SEQUENCE</scope>
    <source>
        <strain evidence="1">NRRL 5244</strain>
    </source>
</reference>
<proteinExistence type="predicted"/>
<protein>
    <submittedName>
        <fullName evidence="1">Uncharacterized protein</fullName>
    </submittedName>
</protein>
<evidence type="ECO:0000313" key="1">
    <source>
        <dbReference type="EMBL" id="KAJ1936255.1"/>
    </source>
</evidence>
<gene>
    <name evidence="1" type="ORF">FBU59_005111</name>
</gene>